<evidence type="ECO:0000313" key="2">
    <source>
        <dbReference type="Proteomes" id="UP001549104"/>
    </source>
</evidence>
<dbReference type="RefSeq" id="WP_354312108.1">
    <property type="nucleotide sequence ID" value="NZ_JBEPME010000001.1"/>
</dbReference>
<organism evidence="1 2">
    <name type="scientific">Sporosarcina psychrophila</name>
    <name type="common">Bacillus psychrophilus</name>
    <dbReference type="NCBI Taxonomy" id="1476"/>
    <lineage>
        <taxon>Bacteria</taxon>
        <taxon>Bacillati</taxon>
        <taxon>Bacillota</taxon>
        <taxon>Bacilli</taxon>
        <taxon>Bacillales</taxon>
        <taxon>Caryophanaceae</taxon>
        <taxon>Sporosarcina</taxon>
    </lineage>
</organism>
<reference evidence="1 2" key="1">
    <citation type="submission" date="2024-06" db="EMBL/GenBank/DDBJ databases">
        <title>Sorghum-associated microbial communities from plants grown in Nebraska, USA.</title>
        <authorList>
            <person name="Schachtman D."/>
        </authorList>
    </citation>
    <scope>NUCLEOTIDE SEQUENCE [LARGE SCALE GENOMIC DNA]</scope>
    <source>
        <strain evidence="1 2">1288</strain>
    </source>
</reference>
<dbReference type="InterPro" id="IPR032871">
    <property type="entry name" value="AHH_dom_containing"/>
</dbReference>
<protein>
    <submittedName>
        <fullName evidence="1">Uncharacterized protein</fullName>
    </submittedName>
</protein>
<dbReference type="EMBL" id="JBEPME010000001">
    <property type="protein sequence ID" value="MET3655518.1"/>
    <property type="molecule type" value="Genomic_DNA"/>
</dbReference>
<sequence length="157" mass="17641">MYQLVVSLPSDFVTFVIKIVKRAKDAGKGIDNPNRLIPGKPGVVTGGDSTKLGKNMMEEMGLKRSTKWSGYQAQHVIISEMAKNPVIKKNGMNFDDVPNGIFLSIPNNDISTMSRHRGYHSVYNQMVEKALNRMDIDQSVDSLQKQVYDLQQNLKKL</sequence>
<gene>
    <name evidence="1" type="ORF">ABIC55_000602</name>
</gene>
<keyword evidence="2" id="KW-1185">Reference proteome</keyword>
<name>A0ABV2K648_SPOPS</name>
<comment type="caution">
    <text evidence="1">The sequence shown here is derived from an EMBL/GenBank/DDBJ whole genome shotgun (WGS) entry which is preliminary data.</text>
</comment>
<dbReference type="Pfam" id="PF14412">
    <property type="entry name" value="AHH"/>
    <property type="match status" value="1"/>
</dbReference>
<dbReference type="Proteomes" id="UP001549104">
    <property type="component" value="Unassembled WGS sequence"/>
</dbReference>
<proteinExistence type="predicted"/>
<evidence type="ECO:0000313" key="1">
    <source>
        <dbReference type="EMBL" id="MET3655518.1"/>
    </source>
</evidence>
<accession>A0ABV2K648</accession>